<evidence type="ECO:0000313" key="2">
    <source>
        <dbReference type="EMBL" id="GBP97275.1"/>
    </source>
</evidence>
<dbReference type="Proteomes" id="UP000299102">
    <property type="component" value="Unassembled WGS sequence"/>
</dbReference>
<comment type="caution">
    <text evidence="2">The sequence shown here is derived from an EMBL/GenBank/DDBJ whole genome shotgun (WGS) entry which is preliminary data.</text>
</comment>
<feature type="compositionally biased region" description="Polar residues" evidence="1">
    <location>
        <begin position="67"/>
        <end position="90"/>
    </location>
</feature>
<accession>A0A4C2AE54</accession>
<evidence type="ECO:0000256" key="1">
    <source>
        <dbReference type="SAM" id="MobiDB-lite"/>
    </source>
</evidence>
<gene>
    <name evidence="2" type="ORF">EVAR_49078_1</name>
</gene>
<reference evidence="2 3" key="1">
    <citation type="journal article" date="2019" name="Commun. Biol.">
        <title>The bagworm genome reveals a unique fibroin gene that provides high tensile strength.</title>
        <authorList>
            <person name="Kono N."/>
            <person name="Nakamura H."/>
            <person name="Ohtoshi R."/>
            <person name="Tomita M."/>
            <person name="Numata K."/>
            <person name="Arakawa K."/>
        </authorList>
    </citation>
    <scope>NUCLEOTIDE SEQUENCE [LARGE SCALE GENOMIC DNA]</scope>
</reference>
<dbReference type="EMBL" id="BGZK01002909">
    <property type="protein sequence ID" value="GBP97275.1"/>
    <property type="molecule type" value="Genomic_DNA"/>
</dbReference>
<dbReference type="AlphaFoldDB" id="A0A4C2AE54"/>
<name>A0A4C2AE54_EUMVA</name>
<keyword evidence="3" id="KW-1185">Reference proteome</keyword>
<protein>
    <submittedName>
        <fullName evidence="2">Uncharacterized protein</fullName>
    </submittedName>
</protein>
<feature type="region of interest" description="Disordered" evidence="1">
    <location>
        <begin position="61"/>
        <end position="90"/>
    </location>
</feature>
<sequence length="90" mass="10350">MVELSDGCLDVNPLSRCCKAGPRKKKSTYKKRKELDSNKYLDILSGRNEIMKEIGKKDRKGEVGLNHRNSLTERNPTAKTFTSRPYSMRM</sequence>
<proteinExistence type="predicted"/>
<evidence type="ECO:0000313" key="3">
    <source>
        <dbReference type="Proteomes" id="UP000299102"/>
    </source>
</evidence>
<organism evidence="2 3">
    <name type="scientific">Eumeta variegata</name>
    <name type="common">Bagworm moth</name>
    <name type="synonym">Eumeta japonica</name>
    <dbReference type="NCBI Taxonomy" id="151549"/>
    <lineage>
        <taxon>Eukaryota</taxon>
        <taxon>Metazoa</taxon>
        <taxon>Ecdysozoa</taxon>
        <taxon>Arthropoda</taxon>
        <taxon>Hexapoda</taxon>
        <taxon>Insecta</taxon>
        <taxon>Pterygota</taxon>
        <taxon>Neoptera</taxon>
        <taxon>Endopterygota</taxon>
        <taxon>Lepidoptera</taxon>
        <taxon>Glossata</taxon>
        <taxon>Ditrysia</taxon>
        <taxon>Tineoidea</taxon>
        <taxon>Psychidae</taxon>
        <taxon>Oiketicinae</taxon>
        <taxon>Eumeta</taxon>
    </lineage>
</organism>